<evidence type="ECO:0000259" key="17">
    <source>
        <dbReference type="Pfam" id="PF18404"/>
    </source>
</evidence>
<evidence type="ECO:0000256" key="5">
    <source>
        <dbReference type="ARBA" id="ARBA00022679"/>
    </source>
</evidence>
<evidence type="ECO:0000259" key="15">
    <source>
        <dbReference type="Pfam" id="PF18402"/>
    </source>
</evidence>
<feature type="chain" id="PRO_5027657891" evidence="12">
    <location>
        <begin position="28"/>
        <end position="1546"/>
    </location>
</feature>
<dbReference type="InterPro" id="IPR029044">
    <property type="entry name" value="Nucleotide-diphossugar_trans"/>
</dbReference>
<dbReference type="InterPro" id="IPR040525">
    <property type="entry name" value="UGGT_TRXL_4"/>
</dbReference>
<dbReference type="PANTHER" id="PTHR11226">
    <property type="entry name" value="UDP-GLUCOSE GLYCOPROTEIN:GLUCOSYLTRANSFERASE"/>
    <property type="match status" value="1"/>
</dbReference>
<dbReference type="Pfam" id="PF18401">
    <property type="entry name" value="Thioredoxin_13"/>
    <property type="match status" value="1"/>
</dbReference>
<dbReference type="Pfam" id="PF18402">
    <property type="entry name" value="Thioredoxin_14"/>
    <property type="match status" value="1"/>
</dbReference>
<feature type="domain" description="UGGT thioredoxin-like" evidence="14">
    <location>
        <begin position="292"/>
        <end position="418"/>
    </location>
</feature>
<dbReference type="OrthoDB" id="27683at2759"/>
<protein>
    <submittedName>
        <fullName evidence="19">UDP-glucose:glycoprotein glucosyltransferase 1-like</fullName>
    </submittedName>
</protein>
<dbReference type="InterPro" id="IPR040497">
    <property type="entry name" value="Glyco_transf_24"/>
</dbReference>
<dbReference type="InterPro" id="IPR040694">
    <property type="entry name" value="UGGT_TRXL_2"/>
</dbReference>
<evidence type="ECO:0000256" key="8">
    <source>
        <dbReference type="ARBA" id="ARBA00023180"/>
    </source>
</evidence>
<dbReference type="Pfam" id="PF18400">
    <property type="entry name" value="Thioredoxin_12"/>
    <property type="match status" value="1"/>
</dbReference>
<dbReference type="InterPro" id="IPR009448">
    <property type="entry name" value="UDP-g_GGtrans"/>
</dbReference>
<evidence type="ECO:0000256" key="3">
    <source>
        <dbReference type="ARBA" id="ARBA00004922"/>
    </source>
</evidence>
<dbReference type="InterPro" id="IPR040692">
    <property type="entry name" value="UGGT_TRXL_3"/>
</dbReference>
<comment type="catalytic activity">
    <reaction evidence="10">
        <text>N(4)-(alpha-D-Man-(1-&gt;2)-alpha-D-Man-(1-&gt;2)-alpha-D-Man-(1-&gt;3)-[alpha-D-Man-(1-&gt;2)-alpha-D-Man-(1-&gt;3)-[alpha-D-Man-(1-&gt;2)-alpha-D-Man-(1-&gt;6)]-alpha-D-Man-(1-&gt;6)]-beta-D-Man-(1-&gt;4)-beta-D-GlcNAc-(1-&gt;4)-beta-D-GlcNAc)-L-asparaginyl-[protein] (N-glucan mannose isomer 9A1,2,3B1,2,3) + UDP-alpha-D-glucose = N(4)-(alpha-D-Glc-(1-&gt;3)-alpha-D-Man-(1-&gt;2)-alpha-D-Man-(1-&gt;2)-alpha-D-Man-(1-&gt;3)-[alpha-D-Man-(1-&gt;2)-alpha-D-Man-(1-&gt;3)-[alpha-D-Man-(1-&gt;2)-alpha-D-Man-(1-&gt;6)]-alpha-D-Man-(1-&gt;6)]-beta-D-Man-(1-&gt;4)-beta-D-GlcNAc-(1-&gt;4)-beta-D-GlcNAc)-L-asparaginyl-[protein] + UDP + H(+)</text>
        <dbReference type="Rhea" id="RHEA:61304"/>
        <dbReference type="Rhea" id="RHEA-COMP:14356"/>
        <dbReference type="Rhea" id="RHEA-COMP:14357"/>
        <dbReference type="ChEBI" id="CHEBI:15378"/>
        <dbReference type="ChEBI" id="CHEBI:58223"/>
        <dbReference type="ChEBI" id="CHEBI:58885"/>
        <dbReference type="ChEBI" id="CHEBI:59080"/>
        <dbReference type="ChEBI" id="CHEBI:139493"/>
    </reaction>
</comment>
<organism evidence="18 19">
    <name type="scientific">Actinia tenebrosa</name>
    <name type="common">Australian red waratah sea anemone</name>
    <dbReference type="NCBI Taxonomy" id="6105"/>
    <lineage>
        <taxon>Eukaryota</taxon>
        <taxon>Metazoa</taxon>
        <taxon>Cnidaria</taxon>
        <taxon>Anthozoa</taxon>
        <taxon>Hexacorallia</taxon>
        <taxon>Actiniaria</taxon>
        <taxon>Actiniidae</taxon>
        <taxon>Actinia</taxon>
    </lineage>
</organism>
<evidence type="ECO:0000256" key="6">
    <source>
        <dbReference type="ARBA" id="ARBA00022729"/>
    </source>
</evidence>
<evidence type="ECO:0000256" key="11">
    <source>
        <dbReference type="SAM" id="MobiDB-lite"/>
    </source>
</evidence>
<evidence type="ECO:0000256" key="12">
    <source>
        <dbReference type="SAM" id="SignalP"/>
    </source>
</evidence>
<evidence type="ECO:0000256" key="10">
    <source>
        <dbReference type="ARBA" id="ARBA00048456"/>
    </source>
</evidence>
<evidence type="ECO:0000256" key="2">
    <source>
        <dbReference type="ARBA" id="ARBA00004319"/>
    </source>
</evidence>
<reference evidence="19" key="1">
    <citation type="submission" date="2025-08" db="UniProtKB">
        <authorList>
            <consortium name="RefSeq"/>
        </authorList>
    </citation>
    <scope>IDENTIFICATION</scope>
    <source>
        <tissue evidence="19">Tentacle</tissue>
    </source>
</reference>
<evidence type="ECO:0000259" key="14">
    <source>
        <dbReference type="Pfam" id="PF18401"/>
    </source>
</evidence>
<keyword evidence="5" id="KW-0808">Transferase</keyword>
<evidence type="ECO:0000256" key="9">
    <source>
        <dbReference type="ARBA" id="ARBA00045874"/>
    </source>
</evidence>
<feature type="compositionally biased region" description="Polar residues" evidence="11">
    <location>
        <begin position="1531"/>
        <end position="1540"/>
    </location>
</feature>
<evidence type="ECO:0000256" key="1">
    <source>
        <dbReference type="ARBA" id="ARBA00001913"/>
    </source>
</evidence>
<feature type="region of interest" description="Disordered" evidence="11">
    <location>
        <begin position="1520"/>
        <end position="1546"/>
    </location>
</feature>
<feature type="domain" description="Glucosyltransferase 24 catalytic" evidence="17">
    <location>
        <begin position="1250"/>
        <end position="1516"/>
    </location>
</feature>
<comment type="function">
    <text evidence="9">Recognizes glycoproteins with minor folding defects. Reglucosylates single N-glycans near the misfolded part of the protein, thus providing quality control for protein folding in the endoplasmic reticulum. Reglucosylated proteins are recognized by calreticulin for recycling to the endoplasmic reticulum and refolding or degradation.</text>
</comment>
<dbReference type="GO" id="GO:0005788">
    <property type="term" value="C:endoplasmic reticulum lumen"/>
    <property type="evidence" value="ECO:0007669"/>
    <property type="project" value="UniProtKB-SubCell"/>
</dbReference>
<dbReference type="KEGG" id="aten:116286819"/>
<dbReference type="UniPathway" id="UPA00378"/>
<sequence length="1546" mass="175695">MAAPKGTLEVLQILSIVLSSFVLGINGESKHVSASLNARWSWTPLELEASEFLARESNEKFWKFVEFSRNIHTKSSDLEIYQSIVKNAEQLLSPVGLQLLKFSLSIRSYSPKVELHNKVAREVPDISECSSFVQIGSKVTCKLQEVVQLIESSNEVSPVQLYDFDHHYPESNENPVIVILSGHIGTAEFNSFHDDLSRMAAQGKVHYVLRHYVKNPRNSKVRLSGYGVELAVKKTEYKAVDDTKVNEDGSDTLGKEKEGDDEVEGFLFTKLRKLYPHLNEQLDQFRSHLKESSREMAPLKVWQLQDLSFQAAQRVVSSDPKSALQVLRDLSQNVPKLSRSLVRTKVKKELREEVLNNQKTFSKIGIEAGDSALFINGRLIDIEDMNPFEVLDLLREEGRVLDKLSTLGISGEALSKLATLSVSDDLDSYVLDTRDDSVVFVNDLENDREYSGWPSHIQELLRPTFPGMMRYIAKNIFHVIFFIDPVNSLSVELLKSAEEFLLASMPIRIGIVMVADGNPGIDARKSNAAVAIARAFYFLKNEKDPRQAIQWIIKAYNKAPLDDDEALVRAVYDILVSLVGTDDANDVLGPDSEYDEGRKEWKRFFDRTGLQKLPKVVVNGVPMKEEDLLIVEDSVIRQVLMQTGSLQQAVFMGQLHQYSNIYDHVMSKPNVVKRMNQVIQSHDLSVVDLTGPKEAVKINLDDFDSFNKLDTSQMVSGIETNMNYFTKTDDEMSLKPITAWVVMDVASAHGRKLLQGALQQMKSSSDIRIGILHNPSVKLVAEPGKKLYLTRAVQAVLQSKDHVTPAMVDFMERLLNSGNDFEKLDKDFEAILQFIKDSKDLKHLKIEEILKDEKSSLGRIKSHQKFCKSVLGLKLGETAVIANGRVLGPLKESEVFIKEDFQLLEDFDMNSYGKQVKDIVDNMAFKDLSPDDDTSEYRSNAIMKISSILSAREKKSRIEIPVSEVEHSAVHIKSEAEASMNVALILDPLTKVAQKVAPFLMVLQNVTNLNINIYMNCREKLSEFPLNRFYRYVLEPHLTFDTNGNLEPGPYGLFTDLPQTPLLTMAMDTPLGWMVEAVWTPHDLDNIYLEEVSKGVSADFELEYIFIEGHCSDYLSGQPPRGLQFTLGTKAKPDMFDTIVMANLGYFQLKAYPGSWVLRVREGRSADIYDIDSVSGGTKQEGTNNYTIFIDSFVGKLMKVKVKRKPGMEGVDLLADSDEEKGGGGGLWDSLSSMVGSEKKKDKVEDEKIINIFSLASGHLYERFMRIMMLSVLKHTKSKVKFWFLKNYLSPTFKAFLPLMAKEYGFEYELVQYQWPRWLHAQTEKQRIIWGYKILFLDVLFPLHVKRILFVDADLIVRADLQELMDMDLEGSPYAYTPFCDSRTEMEGFRFWKQGYWRSHLGYRSYHISALYAIDLKRFRRMAAGDRLRGQYQGLSQDPNSLSNLDQDLPNNMIHQVPIKSLPQEWLWCETWCSDESLKTAKTIDLCNNPQTKEPKLKSAVRIVKEWPEYDEEIRRLQNKLAAESMDKPTEPTTTAGSTKTSKEEL</sequence>
<evidence type="ECO:0000259" key="13">
    <source>
        <dbReference type="Pfam" id="PF18400"/>
    </source>
</evidence>
<keyword evidence="7" id="KW-0256">Endoplasmic reticulum</keyword>
<dbReference type="PANTHER" id="PTHR11226:SF0">
    <property type="entry name" value="UDP-GLUCOSE:GLYCOPROTEIN GLUCOSYLTRANSFERASE"/>
    <property type="match status" value="1"/>
</dbReference>
<dbReference type="GeneID" id="116286819"/>
<accession>A0A6P8H9U8</accession>
<evidence type="ECO:0000256" key="4">
    <source>
        <dbReference type="ARBA" id="ARBA00006351"/>
    </source>
</evidence>
<dbReference type="Pfam" id="PF18404">
    <property type="entry name" value="Glyco_transf_24"/>
    <property type="match status" value="1"/>
</dbReference>
<dbReference type="CDD" id="cd06432">
    <property type="entry name" value="GT8_HUGT1_C_like"/>
    <property type="match status" value="1"/>
</dbReference>
<dbReference type="FunFam" id="3.90.550.10:FF:000446">
    <property type="entry name" value="Predicted protein"/>
    <property type="match status" value="1"/>
</dbReference>
<dbReference type="Proteomes" id="UP000515163">
    <property type="component" value="Unplaced"/>
</dbReference>
<dbReference type="Pfam" id="PF18403">
    <property type="entry name" value="Thioredoxin_15"/>
    <property type="match status" value="1"/>
</dbReference>
<feature type="domain" description="UDP-glucose:glycoprotein glucosyltransferase thioredoxin-like" evidence="16">
    <location>
        <begin position="706"/>
        <end position="950"/>
    </location>
</feature>
<dbReference type="Gene3D" id="3.90.550.10">
    <property type="entry name" value="Spore Coat Polysaccharide Biosynthesis Protein SpsA, Chain A"/>
    <property type="match status" value="1"/>
</dbReference>
<evidence type="ECO:0000256" key="7">
    <source>
        <dbReference type="ARBA" id="ARBA00022824"/>
    </source>
</evidence>
<comment type="similarity">
    <text evidence="4">Belongs to the glycosyltransferase 8 family.</text>
</comment>
<dbReference type="Pfam" id="PF06427">
    <property type="entry name" value="UDP-g_GGTase"/>
    <property type="match status" value="1"/>
</dbReference>
<comment type="subcellular location">
    <subcellularLocation>
        <location evidence="2">Endoplasmic reticulum lumen</location>
    </subcellularLocation>
</comment>
<name>A0A6P8H9U8_ACTTE</name>
<dbReference type="InterPro" id="IPR040693">
    <property type="entry name" value="UGGT_TRXL_1"/>
</dbReference>
<dbReference type="GO" id="GO:0018279">
    <property type="term" value="P:protein N-linked glycosylation via asparagine"/>
    <property type="evidence" value="ECO:0007669"/>
    <property type="project" value="TreeGrafter"/>
</dbReference>
<dbReference type="GO" id="GO:0051082">
    <property type="term" value="F:unfolded protein binding"/>
    <property type="evidence" value="ECO:0007669"/>
    <property type="project" value="TreeGrafter"/>
</dbReference>
<comment type="cofactor">
    <cofactor evidence="1">
        <name>Ca(2+)</name>
        <dbReference type="ChEBI" id="CHEBI:29108"/>
    </cofactor>
</comment>
<dbReference type="RefSeq" id="XP_031549265.1">
    <property type="nucleotide sequence ID" value="XM_031693405.1"/>
</dbReference>
<comment type="pathway">
    <text evidence="3">Protein modification; protein glycosylation.</text>
</comment>
<feature type="domain" description="UGGT thioredoxin-like" evidence="15">
    <location>
        <begin position="432"/>
        <end position="679"/>
    </location>
</feature>
<dbReference type="InParanoid" id="A0A6P8H9U8"/>
<feature type="domain" description="UGGT thioredoxin-like" evidence="13">
    <location>
        <begin position="43"/>
        <end position="220"/>
    </location>
</feature>
<dbReference type="GO" id="GO:0003980">
    <property type="term" value="F:UDP-glucose:glycoprotein glucosyltransferase activity"/>
    <property type="evidence" value="ECO:0007669"/>
    <property type="project" value="InterPro"/>
</dbReference>
<evidence type="ECO:0000313" key="19">
    <source>
        <dbReference type="RefSeq" id="XP_031549265.1"/>
    </source>
</evidence>
<dbReference type="GO" id="GO:0036503">
    <property type="term" value="P:ERAD pathway"/>
    <property type="evidence" value="ECO:0007669"/>
    <property type="project" value="TreeGrafter"/>
</dbReference>
<dbReference type="FunCoup" id="A0A6P8H9U8">
    <property type="interactions" value="2521"/>
</dbReference>
<keyword evidence="8" id="KW-0325">Glycoprotein</keyword>
<evidence type="ECO:0000259" key="16">
    <source>
        <dbReference type="Pfam" id="PF18403"/>
    </source>
</evidence>
<dbReference type="SUPFAM" id="SSF53448">
    <property type="entry name" value="Nucleotide-diphospho-sugar transferases"/>
    <property type="match status" value="1"/>
</dbReference>
<evidence type="ECO:0000313" key="18">
    <source>
        <dbReference type="Proteomes" id="UP000515163"/>
    </source>
</evidence>
<keyword evidence="6 12" id="KW-0732">Signal</keyword>
<feature type="signal peptide" evidence="12">
    <location>
        <begin position="1"/>
        <end position="27"/>
    </location>
</feature>
<gene>
    <name evidence="19" type="primary">LOC116286819</name>
</gene>
<keyword evidence="18" id="KW-1185">Reference proteome</keyword>
<proteinExistence type="inferred from homology"/>